<evidence type="ECO:0000313" key="1">
    <source>
        <dbReference type="EMBL" id="CAI2387424.1"/>
    </source>
</evidence>
<dbReference type="AlphaFoldDB" id="A0AAD2DAN4"/>
<keyword evidence="2" id="KW-1185">Reference proteome</keyword>
<evidence type="ECO:0000313" key="2">
    <source>
        <dbReference type="Proteomes" id="UP001295684"/>
    </source>
</evidence>
<protein>
    <submittedName>
        <fullName evidence="1">Uncharacterized protein</fullName>
    </submittedName>
</protein>
<dbReference type="EMBL" id="CAMPGE010029934">
    <property type="protein sequence ID" value="CAI2387424.1"/>
    <property type="molecule type" value="Genomic_DNA"/>
</dbReference>
<name>A0AAD2DAN4_EUPCR</name>
<accession>A0AAD2DAN4</accession>
<reference evidence="1" key="1">
    <citation type="submission" date="2023-07" db="EMBL/GenBank/DDBJ databases">
        <authorList>
            <consortium name="AG Swart"/>
            <person name="Singh M."/>
            <person name="Singh A."/>
            <person name="Seah K."/>
            <person name="Emmerich C."/>
        </authorList>
    </citation>
    <scope>NUCLEOTIDE SEQUENCE</scope>
    <source>
        <strain evidence="1">DP1</strain>
    </source>
</reference>
<dbReference type="Proteomes" id="UP001295684">
    <property type="component" value="Unassembled WGS sequence"/>
</dbReference>
<comment type="caution">
    <text evidence="1">The sequence shown here is derived from an EMBL/GenBank/DDBJ whole genome shotgun (WGS) entry which is preliminary data.</text>
</comment>
<proteinExistence type="predicted"/>
<organism evidence="1 2">
    <name type="scientific">Euplotes crassus</name>
    <dbReference type="NCBI Taxonomy" id="5936"/>
    <lineage>
        <taxon>Eukaryota</taxon>
        <taxon>Sar</taxon>
        <taxon>Alveolata</taxon>
        <taxon>Ciliophora</taxon>
        <taxon>Intramacronucleata</taxon>
        <taxon>Spirotrichea</taxon>
        <taxon>Hypotrichia</taxon>
        <taxon>Euplotida</taxon>
        <taxon>Euplotidae</taxon>
        <taxon>Moneuplotes</taxon>
    </lineage>
</organism>
<sequence>MQFYHISTHIVLFPVALNQKGNIYTDWCHCYNFETFLRKFRIDFKVHNEENDNDSVVSKCSDEFGSPEPTKNYVNTFLKRSDKAIGINPVNEKSRNEPLLLNALTNVDSISNTASTKRPSSKTVCTYKPNLPKPSRILTNLDKEDEIDKMMDKYSNLKVRMGKCKDKVLSKGNTRKHILVLRKKQTKISEVVDQEEAEKIKDFKKYETTMKSAIKGLAKAIVLARNKTTHEVEDFTPKRKLGERNHSKKLIIRGTTSSSNLHVLEDNPKNIRKISNNRLHISQKRREYISHKRPRAVQSMNALSLLSEDSFVPVI</sequence>
<gene>
    <name evidence="1" type="ORF">ECRASSUSDP1_LOCUS29057</name>
</gene>